<gene>
    <name evidence="1" type="ORF">FHU40_002980</name>
</gene>
<organism evidence="1 2">
    <name type="scientific">Nocardioides soli</name>
    <dbReference type="NCBI Taxonomy" id="1036020"/>
    <lineage>
        <taxon>Bacteria</taxon>
        <taxon>Bacillati</taxon>
        <taxon>Actinomycetota</taxon>
        <taxon>Actinomycetes</taxon>
        <taxon>Propionibacteriales</taxon>
        <taxon>Nocardioidaceae</taxon>
        <taxon>Nocardioides</taxon>
    </lineage>
</organism>
<dbReference type="AlphaFoldDB" id="A0A7W4VWP4"/>
<accession>A0A7W4VWP4</accession>
<comment type="caution">
    <text evidence="1">The sequence shown here is derived from an EMBL/GenBank/DDBJ whole genome shotgun (WGS) entry which is preliminary data.</text>
</comment>
<evidence type="ECO:0000313" key="2">
    <source>
        <dbReference type="Proteomes" id="UP000589626"/>
    </source>
</evidence>
<name>A0A7W4VWP4_9ACTN</name>
<dbReference type="RefSeq" id="WP_183593048.1">
    <property type="nucleotide sequence ID" value="NZ_JACHWR010000002.1"/>
</dbReference>
<dbReference type="Proteomes" id="UP000589626">
    <property type="component" value="Unassembled WGS sequence"/>
</dbReference>
<evidence type="ECO:0000313" key="1">
    <source>
        <dbReference type="EMBL" id="MBB3043162.1"/>
    </source>
</evidence>
<evidence type="ECO:0008006" key="3">
    <source>
        <dbReference type="Google" id="ProtNLM"/>
    </source>
</evidence>
<dbReference type="EMBL" id="JACHWR010000002">
    <property type="protein sequence ID" value="MBB3043162.1"/>
    <property type="molecule type" value="Genomic_DNA"/>
</dbReference>
<sequence length="375" mass="38246">MTLLELPESEVCETFMERGWTDGLPVVAPTPDRVAAMLATVGMAPGDVVGGIARRGRVLTAELAAVNAVMAGCAPVHFPIAVAAMGAALDPAFNANATFTSTGGAATCIVVSGPMASEAGMNSGANLLGPGNRANLTIGRALRLVARNVFGAASGDMDASSLGNAAKLSLCFAEADPPEPWLPLRVRLGYAPEDTTVTVMATEASRQIANHLSEDPVGLLRTIASSIRVPATFPVGKGGQGVVVLGPEHSLALRQAGWTQRQAAELLVEASRIHPDDLIANGVPLEVDSAHDMTPGADGLLPSLVSPDDLVLVSGGGGGPGWSAYLPGFAPAKHSRAVTRRVRTAADELPDCGPDACEVDLSTFSATLHARGAAS</sequence>
<proteinExistence type="predicted"/>
<reference evidence="1 2" key="1">
    <citation type="submission" date="2020-08" db="EMBL/GenBank/DDBJ databases">
        <title>Sequencing the genomes of 1000 actinobacteria strains.</title>
        <authorList>
            <person name="Klenk H.-P."/>
        </authorList>
    </citation>
    <scope>NUCLEOTIDE SEQUENCE [LARGE SCALE GENOMIC DNA]</scope>
    <source>
        <strain evidence="1 2">DSM 105498</strain>
    </source>
</reference>
<protein>
    <recommendedName>
        <fullName evidence="3">Thioredoxin</fullName>
    </recommendedName>
</protein>
<keyword evidence="2" id="KW-1185">Reference proteome</keyword>